<accession>A0ACC0TR43</accession>
<evidence type="ECO:0000313" key="2">
    <source>
        <dbReference type="Proteomes" id="UP001207468"/>
    </source>
</evidence>
<organism evidence="1 2">
    <name type="scientific">Russula earlei</name>
    <dbReference type="NCBI Taxonomy" id="71964"/>
    <lineage>
        <taxon>Eukaryota</taxon>
        <taxon>Fungi</taxon>
        <taxon>Dikarya</taxon>
        <taxon>Basidiomycota</taxon>
        <taxon>Agaricomycotina</taxon>
        <taxon>Agaricomycetes</taxon>
        <taxon>Russulales</taxon>
        <taxon>Russulaceae</taxon>
        <taxon>Russula</taxon>
    </lineage>
</organism>
<gene>
    <name evidence="1" type="ORF">F5148DRAFT_1296167</name>
</gene>
<dbReference type="EMBL" id="JAGFNK010001504">
    <property type="protein sequence ID" value="KAI9430952.1"/>
    <property type="molecule type" value="Genomic_DNA"/>
</dbReference>
<evidence type="ECO:0000313" key="1">
    <source>
        <dbReference type="EMBL" id="KAI9430952.1"/>
    </source>
</evidence>
<dbReference type="Proteomes" id="UP001207468">
    <property type="component" value="Unassembled WGS sequence"/>
</dbReference>
<sequence length="376" mass="40530">MLAHFLLLTFVLSILCGQLYAQPPATREIKGKVVEKNGVAMVGVTVKLKNGTARVLTTKDGSFSIKVPVTEKQPVLQFTFIGYEDQEVSVDKIGTVNVTLQSLTNSLDDVVVIGYGSVKKKDITGSVGRVSVADLQKAPVASIDAALAGRVAGVQVTSPDGQPGSNADIVIRGVGSISQSSAPLYVIDGFPMEDANFNSINPADVETMEVLKDASATAIYGARGSNGVIIITTKKGKSAKPIVTYNGSLGTQKPTKTMQLLSPYEFVRLQNDINPYFANYVYFTNGKTLQDYKNAPAIDWQSICFNPNPVFQNQHISLTGRSNKTAYALSASYTDQAGLIVQSGFKRFQTRISLDQDIIRPNAFCTKRTDWPGGKQ</sequence>
<name>A0ACC0TR43_9AGAM</name>
<reference evidence="1" key="1">
    <citation type="submission" date="2021-03" db="EMBL/GenBank/DDBJ databases">
        <title>Evolutionary priming and transition to the ectomycorrhizal habit in an iconic lineage of mushroom-forming fungi: is preadaptation a requirement?</title>
        <authorList>
            <consortium name="DOE Joint Genome Institute"/>
            <person name="Looney B.P."/>
            <person name="Miyauchi S."/>
            <person name="Morin E."/>
            <person name="Drula E."/>
            <person name="Courty P.E."/>
            <person name="Chicoki N."/>
            <person name="Fauchery L."/>
            <person name="Kohler A."/>
            <person name="Kuo A."/>
            <person name="LaButti K."/>
            <person name="Pangilinan J."/>
            <person name="Lipzen A."/>
            <person name="Riley R."/>
            <person name="Andreopoulos W."/>
            <person name="He G."/>
            <person name="Johnson J."/>
            <person name="Barry K.W."/>
            <person name="Grigoriev I.V."/>
            <person name="Nagy L."/>
            <person name="Hibbett D."/>
            <person name="Henrissat B."/>
            <person name="Matheny P.B."/>
            <person name="Labbe J."/>
            <person name="Martin A.F."/>
        </authorList>
    </citation>
    <scope>NUCLEOTIDE SEQUENCE</scope>
    <source>
        <strain evidence="1">BPL698</strain>
    </source>
</reference>
<keyword evidence="2" id="KW-1185">Reference proteome</keyword>
<proteinExistence type="predicted"/>
<comment type="caution">
    <text evidence="1">The sequence shown here is derived from an EMBL/GenBank/DDBJ whole genome shotgun (WGS) entry which is preliminary data.</text>
</comment>
<protein>
    <submittedName>
        <fullName evidence="1">Uncharacterized protein</fullName>
    </submittedName>
</protein>